<feature type="transmembrane region" description="Helical" evidence="1">
    <location>
        <begin position="57"/>
        <end position="74"/>
    </location>
</feature>
<evidence type="ECO:0000313" key="2">
    <source>
        <dbReference type="EMBL" id="MFD1015026.1"/>
    </source>
</evidence>
<keyword evidence="1" id="KW-1133">Transmembrane helix</keyword>
<organism evidence="2 3">
    <name type="scientific">Winogradskyella rapida</name>
    <dbReference type="NCBI Taxonomy" id="549701"/>
    <lineage>
        <taxon>Bacteria</taxon>
        <taxon>Pseudomonadati</taxon>
        <taxon>Bacteroidota</taxon>
        <taxon>Flavobacteriia</taxon>
        <taxon>Flavobacteriales</taxon>
        <taxon>Flavobacteriaceae</taxon>
        <taxon>Winogradskyella</taxon>
    </lineage>
</organism>
<proteinExistence type="predicted"/>
<keyword evidence="3" id="KW-1185">Reference proteome</keyword>
<sequence length="173" mass="20646">MKFELPFKEQIYNEQMTLNFNTAWNDNLKKNKKRLIWAIPMILLGGLIIYGENNLGFLFIAIGIHYLINFYDYYSFYKKSKNTFFELVETEKNGQISANENSIWEFNDDHFRYKDYKYETKIKWQAFKSTRVIDKNLFIDLDIGNNSSYVIGETELGTENFNKVAEFVKTKIE</sequence>
<protein>
    <recommendedName>
        <fullName evidence="4">YcxB-like protein domain-containing protein</fullName>
    </recommendedName>
</protein>
<dbReference type="RefSeq" id="WP_386114161.1">
    <property type="nucleotide sequence ID" value="NZ_JBHTKM010000013.1"/>
</dbReference>
<comment type="caution">
    <text evidence="2">The sequence shown here is derived from an EMBL/GenBank/DDBJ whole genome shotgun (WGS) entry which is preliminary data.</text>
</comment>
<accession>A0ABW3KNA5</accession>
<evidence type="ECO:0008006" key="4">
    <source>
        <dbReference type="Google" id="ProtNLM"/>
    </source>
</evidence>
<dbReference type="EMBL" id="JBHTKM010000013">
    <property type="protein sequence ID" value="MFD1015026.1"/>
    <property type="molecule type" value="Genomic_DNA"/>
</dbReference>
<keyword evidence="1" id="KW-0472">Membrane</keyword>
<reference evidence="3" key="1">
    <citation type="journal article" date="2019" name="Int. J. Syst. Evol. Microbiol.">
        <title>The Global Catalogue of Microorganisms (GCM) 10K type strain sequencing project: providing services to taxonomists for standard genome sequencing and annotation.</title>
        <authorList>
            <consortium name="The Broad Institute Genomics Platform"/>
            <consortium name="The Broad Institute Genome Sequencing Center for Infectious Disease"/>
            <person name="Wu L."/>
            <person name="Ma J."/>
        </authorList>
    </citation>
    <scope>NUCLEOTIDE SEQUENCE [LARGE SCALE GENOMIC DNA]</scope>
    <source>
        <strain evidence="3">CCUG 56098</strain>
    </source>
</reference>
<keyword evidence="1" id="KW-0812">Transmembrane</keyword>
<evidence type="ECO:0000313" key="3">
    <source>
        <dbReference type="Proteomes" id="UP001597086"/>
    </source>
</evidence>
<dbReference type="Proteomes" id="UP001597086">
    <property type="component" value="Unassembled WGS sequence"/>
</dbReference>
<feature type="transmembrane region" description="Helical" evidence="1">
    <location>
        <begin position="35"/>
        <end position="51"/>
    </location>
</feature>
<evidence type="ECO:0000256" key="1">
    <source>
        <dbReference type="SAM" id="Phobius"/>
    </source>
</evidence>
<gene>
    <name evidence="2" type="ORF">ACFQ13_03740</name>
</gene>
<name>A0ABW3KNA5_9FLAO</name>